<evidence type="ECO:0000256" key="7">
    <source>
        <dbReference type="ARBA" id="ARBA00022840"/>
    </source>
</evidence>
<evidence type="ECO:0000256" key="5">
    <source>
        <dbReference type="ARBA" id="ARBA00022741"/>
    </source>
</evidence>
<dbReference type="GO" id="GO:0004674">
    <property type="term" value="F:protein serine/threonine kinase activity"/>
    <property type="evidence" value="ECO:0007669"/>
    <property type="project" value="UniProtKB-KW"/>
</dbReference>
<feature type="compositionally biased region" description="Basic and acidic residues" evidence="10">
    <location>
        <begin position="1007"/>
        <end position="1021"/>
    </location>
</feature>
<evidence type="ECO:0000256" key="2">
    <source>
        <dbReference type="ARBA" id="ARBA00012513"/>
    </source>
</evidence>
<sequence length="1028" mass="113164">MGPKLEDFEVLSVVGSGTSGTVRKVKRRSDGRVLVWKELHYANMGEAEKQGLVQEVNLLRELRHAHIVRFLQHIVDKRSATLYIIMEHCPGGDLQRLITRCKAANVFLEEAFVWKILKQLCSALRACHTGKRLVLHRDIKPANVFLDQDAHAKLGDFGLARTLSSNNSFATTFVGTPYYMSPEVVDGREYNEKSDMWSLGCLMYELCALQPPFQASSHKQLACKIRAAKYDRIPDQYSTELWEVIQLLLTHEDFLRPTALMILYHKALRSYTTPPSVDSLTHSPVRSSETRQSTANCNAEVAVHSPVEIADRIGTGVDERALHAGIHASGVSPTDDVHKIIAETVSAHCTEGITAHTGRALRKSGVSVTSGSYGSPDTHQQCSPLCEEAVAATEKTNNSNGISVVVDTPATGRYTDGGNRNKMIRNSSDCANNSSSVDNCNNSTHEPDFLARRDGAGTEGRLCSGSVRPLSRISENDDYQEGWSRDETAFLTPPIAGKLTCNFTEDSLNQDDCVEENPLTDSLCPRVLLAAHERAKAEAIAKENEGTRTMSREEINTFGVTDTKMDDIMGTVAKFKSSNCNVLKVCVNKSDGMDKKHLSDEEENDNCDLNESIVTVIFADDPEKQAEKHHNGDIIINECKKIVASSKCGRVIDGVDGVVDDKPVTVLTSSDLNSCMNTTENKIITTIASKFASAVTTTSTVCSTILKDKPVSNITPKETVTISSAKTNATQFRKPTLLETSMDAIRPEETGETLSSECDLLSVVSSCKNHCFSDCMSKAEWKRKLSALRDAEQSVRDRESALEERERDLLKRKKRVLAMEQDARQHLLRAQVFLKQTKAKNSNGRDILTPAFLSPATVNDYRYSELWSETTTVSGYPGDSSVIFTAVTPNLNNNEVNPFLQMRAAKIVADNNNLEDKAKTGSNGIDTATAQNSSSSDAQNTSSEHQGETYAPPKLRGYRPTYGSDPCMADSVREAAADHSSFQRVPSVPADSRKVVTRRGGAGGSSDYKRNTTLDQEIRHPEMKRRKK</sequence>
<dbReference type="SMART" id="SM00220">
    <property type="entry name" value="S_TKc"/>
    <property type="match status" value="1"/>
</dbReference>
<dbReference type="PROSITE" id="PS50011">
    <property type="entry name" value="PROTEIN_KINASE_DOM"/>
    <property type="match status" value="1"/>
</dbReference>
<feature type="compositionally biased region" description="Low complexity" evidence="10">
    <location>
        <begin position="926"/>
        <end position="943"/>
    </location>
</feature>
<dbReference type="PANTHER" id="PTHR44899">
    <property type="entry name" value="CAMK FAMILY PROTEIN KINASE"/>
    <property type="match status" value="1"/>
</dbReference>
<organism evidence="12">
    <name type="scientific">Hirondellea gigas</name>
    <dbReference type="NCBI Taxonomy" id="1518452"/>
    <lineage>
        <taxon>Eukaryota</taxon>
        <taxon>Metazoa</taxon>
        <taxon>Ecdysozoa</taxon>
        <taxon>Arthropoda</taxon>
        <taxon>Crustacea</taxon>
        <taxon>Multicrustacea</taxon>
        <taxon>Malacostraca</taxon>
        <taxon>Eumalacostraca</taxon>
        <taxon>Peracarida</taxon>
        <taxon>Amphipoda</taxon>
        <taxon>Amphilochidea</taxon>
        <taxon>Lysianassida</taxon>
        <taxon>Lysianassidira</taxon>
        <taxon>Lysianassoidea</taxon>
        <taxon>Lysianassidae</taxon>
        <taxon>Hirondellea</taxon>
    </lineage>
</organism>
<evidence type="ECO:0000256" key="3">
    <source>
        <dbReference type="ARBA" id="ARBA00022527"/>
    </source>
</evidence>
<dbReference type="InterPro" id="IPR051131">
    <property type="entry name" value="NEK_Ser/Thr_kinase_NIMA"/>
</dbReference>
<comment type="catalytic activity">
    <reaction evidence="9">
        <text>L-seryl-[protein] + ATP = O-phospho-L-seryl-[protein] + ADP + H(+)</text>
        <dbReference type="Rhea" id="RHEA:17989"/>
        <dbReference type="Rhea" id="RHEA-COMP:9863"/>
        <dbReference type="Rhea" id="RHEA-COMP:11604"/>
        <dbReference type="ChEBI" id="CHEBI:15378"/>
        <dbReference type="ChEBI" id="CHEBI:29999"/>
        <dbReference type="ChEBI" id="CHEBI:30616"/>
        <dbReference type="ChEBI" id="CHEBI:83421"/>
        <dbReference type="ChEBI" id="CHEBI:456216"/>
        <dbReference type="EC" id="2.7.11.1"/>
    </reaction>
</comment>
<dbReference type="GO" id="GO:0005524">
    <property type="term" value="F:ATP binding"/>
    <property type="evidence" value="ECO:0007669"/>
    <property type="project" value="UniProtKB-KW"/>
</dbReference>
<keyword evidence="6 12" id="KW-0418">Kinase</keyword>
<evidence type="ECO:0000256" key="1">
    <source>
        <dbReference type="ARBA" id="ARBA00010886"/>
    </source>
</evidence>
<evidence type="ECO:0000256" key="4">
    <source>
        <dbReference type="ARBA" id="ARBA00022679"/>
    </source>
</evidence>
<feature type="domain" description="Protein kinase" evidence="11">
    <location>
        <begin position="8"/>
        <end position="268"/>
    </location>
</feature>
<dbReference type="InterPro" id="IPR000719">
    <property type="entry name" value="Prot_kinase_dom"/>
</dbReference>
<evidence type="ECO:0000313" key="12">
    <source>
        <dbReference type="EMBL" id="LAB70299.1"/>
    </source>
</evidence>
<feature type="region of interest" description="Disordered" evidence="10">
    <location>
        <begin position="918"/>
        <end position="1028"/>
    </location>
</feature>
<dbReference type="Gene3D" id="3.30.200.20">
    <property type="entry name" value="Phosphorylase Kinase, domain 1"/>
    <property type="match status" value="2"/>
</dbReference>
<dbReference type="AlphaFoldDB" id="A0A2P2I8F8"/>
<comment type="catalytic activity">
    <reaction evidence="8">
        <text>L-threonyl-[protein] + ATP = O-phospho-L-threonyl-[protein] + ADP + H(+)</text>
        <dbReference type="Rhea" id="RHEA:46608"/>
        <dbReference type="Rhea" id="RHEA-COMP:11060"/>
        <dbReference type="Rhea" id="RHEA-COMP:11605"/>
        <dbReference type="ChEBI" id="CHEBI:15378"/>
        <dbReference type="ChEBI" id="CHEBI:30013"/>
        <dbReference type="ChEBI" id="CHEBI:30616"/>
        <dbReference type="ChEBI" id="CHEBI:61977"/>
        <dbReference type="ChEBI" id="CHEBI:456216"/>
        <dbReference type="EC" id="2.7.11.1"/>
    </reaction>
</comment>
<accession>A0A2P2I8F8</accession>
<evidence type="ECO:0000256" key="8">
    <source>
        <dbReference type="ARBA" id="ARBA00047899"/>
    </source>
</evidence>
<reference evidence="12" key="1">
    <citation type="journal article" date="2018" name="Biosci. Biotechnol. Biochem.">
        <title>Polysaccharide hydrolase of the hadal zone amphipods Hirondellea gigas.</title>
        <authorList>
            <person name="Kobayashi H."/>
            <person name="Nagahama T."/>
            <person name="Arai W."/>
            <person name="Sasagawa Y."/>
            <person name="Umeda M."/>
            <person name="Hayashi T."/>
            <person name="Nikaido I."/>
            <person name="Watanabe H."/>
            <person name="Oguri K."/>
            <person name="Kitazato H."/>
            <person name="Fujioka K."/>
            <person name="Kido Y."/>
            <person name="Takami H."/>
        </authorList>
    </citation>
    <scope>NUCLEOTIDE SEQUENCE</scope>
    <source>
        <tissue evidence="12">Whole body</tissue>
    </source>
</reference>
<dbReference type="Gene3D" id="1.10.510.10">
    <property type="entry name" value="Transferase(Phosphotransferase) domain 1"/>
    <property type="match status" value="1"/>
</dbReference>
<proteinExistence type="evidence at transcript level"/>
<dbReference type="InterPro" id="IPR011009">
    <property type="entry name" value="Kinase-like_dom_sf"/>
</dbReference>
<keyword evidence="3" id="KW-0723">Serine/threonine-protein kinase</keyword>
<keyword evidence="4" id="KW-0808">Transferase</keyword>
<evidence type="ECO:0000259" key="11">
    <source>
        <dbReference type="PROSITE" id="PS50011"/>
    </source>
</evidence>
<name>A0A2P2I8F8_9CRUS</name>
<dbReference type="Pfam" id="PF00069">
    <property type="entry name" value="Pkinase"/>
    <property type="match status" value="1"/>
</dbReference>
<keyword evidence="7" id="KW-0067">ATP-binding</keyword>
<dbReference type="EMBL" id="IACF01004710">
    <property type="protein sequence ID" value="LAB70299.1"/>
    <property type="molecule type" value="mRNA"/>
</dbReference>
<evidence type="ECO:0000256" key="9">
    <source>
        <dbReference type="ARBA" id="ARBA00048679"/>
    </source>
</evidence>
<dbReference type="CDD" id="cd08217">
    <property type="entry name" value="STKc_Nek2"/>
    <property type="match status" value="1"/>
</dbReference>
<comment type="similarity">
    <text evidence="1">Belongs to the protein kinase superfamily. NEK Ser/Thr protein kinase family. NIMA subfamily.</text>
</comment>
<dbReference type="SUPFAM" id="SSF56112">
    <property type="entry name" value="Protein kinase-like (PK-like)"/>
    <property type="match status" value="1"/>
</dbReference>
<dbReference type="InterPro" id="IPR008271">
    <property type="entry name" value="Ser/Thr_kinase_AS"/>
</dbReference>
<evidence type="ECO:0000256" key="10">
    <source>
        <dbReference type="SAM" id="MobiDB-lite"/>
    </source>
</evidence>
<feature type="region of interest" description="Disordered" evidence="10">
    <location>
        <begin position="275"/>
        <end position="294"/>
    </location>
</feature>
<dbReference type="PROSITE" id="PS00108">
    <property type="entry name" value="PROTEIN_KINASE_ST"/>
    <property type="match status" value="1"/>
</dbReference>
<dbReference type="EC" id="2.7.11.1" evidence="2"/>
<evidence type="ECO:0000256" key="6">
    <source>
        <dbReference type="ARBA" id="ARBA00022777"/>
    </source>
</evidence>
<dbReference type="PANTHER" id="PTHR44899:SF10">
    <property type="entry name" value="NIMA-RELATED KINASE 2"/>
    <property type="match status" value="1"/>
</dbReference>
<protein>
    <recommendedName>
        <fullName evidence="2">non-specific serine/threonine protein kinase</fullName>
        <ecNumber evidence="2">2.7.11.1</ecNumber>
    </recommendedName>
</protein>
<keyword evidence="5" id="KW-0547">Nucleotide-binding</keyword>